<reference evidence="1 2" key="1">
    <citation type="submission" date="2015-01" db="EMBL/GenBank/DDBJ databases">
        <title>Evolution of Trichinella species and genotypes.</title>
        <authorList>
            <person name="Korhonen P.K."/>
            <person name="Edoardo P."/>
            <person name="Giuseppe L.R."/>
            <person name="Gasser R.B."/>
        </authorList>
    </citation>
    <scope>NUCLEOTIDE SEQUENCE [LARGE SCALE GENOMIC DNA]</scope>
    <source>
        <strain evidence="1">ISS120</strain>
    </source>
</reference>
<evidence type="ECO:0000313" key="1">
    <source>
        <dbReference type="EMBL" id="KRY25291.1"/>
    </source>
</evidence>
<dbReference type="Proteomes" id="UP000054653">
    <property type="component" value="Unassembled WGS sequence"/>
</dbReference>
<evidence type="ECO:0000313" key="2">
    <source>
        <dbReference type="Proteomes" id="UP000054653"/>
    </source>
</evidence>
<feature type="non-terminal residue" evidence="1">
    <location>
        <position position="75"/>
    </location>
</feature>
<feature type="non-terminal residue" evidence="1">
    <location>
        <position position="1"/>
    </location>
</feature>
<proteinExistence type="predicted"/>
<organism evidence="1 2">
    <name type="scientific">Trichinella britovi</name>
    <name type="common">Parasitic roundworm</name>
    <dbReference type="NCBI Taxonomy" id="45882"/>
    <lineage>
        <taxon>Eukaryota</taxon>
        <taxon>Metazoa</taxon>
        <taxon>Ecdysozoa</taxon>
        <taxon>Nematoda</taxon>
        <taxon>Enoplea</taxon>
        <taxon>Dorylaimia</taxon>
        <taxon>Trichinellida</taxon>
        <taxon>Trichinellidae</taxon>
        <taxon>Trichinella</taxon>
    </lineage>
</organism>
<gene>
    <name evidence="1" type="ORF">T03_3966</name>
</gene>
<comment type="caution">
    <text evidence="1">The sequence shown here is derived from an EMBL/GenBank/DDBJ whole genome shotgun (WGS) entry which is preliminary data.</text>
</comment>
<sequence length="75" mass="8600">LRFLDGSSRKADDPLALATERLLFQPYPKRFWDKLDINDQDDIGLTNLLMTYDDRQEGRDLNAREAVSVPVVFGS</sequence>
<keyword evidence="2" id="KW-1185">Reference proteome</keyword>
<name>A0A0V1AKE7_TRIBR</name>
<dbReference type="AlphaFoldDB" id="A0A0V1AKE7"/>
<protein>
    <submittedName>
        <fullName evidence="1">Uncharacterized protein</fullName>
    </submittedName>
</protein>
<accession>A0A0V1AKE7</accession>
<dbReference type="EMBL" id="JYDI01002426">
    <property type="protein sequence ID" value="KRY25291.1"/>
    <property type="molecule type" value="Genomic_DNA"/>
</dbReference>